<dbReference type="STRING" id="77044.A0A1W2THT4"/>
<dbReference type="EMBL" id="DF977473">
    <property type="protein sequence ID" value="GAP87704.1"/>
    <property type="molecule type" value="Genomic_DNA"/>
</dbReference>
<keyword evidence="1" id="KW-1133">Transmembrane helix</keyword>
<proteinExistence type="predicted"/>
<dbReference type="GO" id="GO:0008168">
    <property type="term" value="F:methyltransferase activity"/>
    <property type="evidence" value="ECO:0007669"/>
    <property type="project" value="UniProtKB-KW"/>
</dbReference>
<dbReference type="AlphaFoldDB" id="A0A1W2THT4"/>
<protein>
    <submittedName>
        <fullName evidence="3">Putative sam-dependent methyltransferase</fullName>
    </submittedName>
</protein>
<evidence type="ECO:0000256" key="1">
    <source>
        <dbReference type="SAM" id="Phobius"/>
    </source>
</evidence>
<keyword evidence="3" id="KW-0489">Methyltransferase</keyword>
<evidence type="ECO:0000259" key="2">
    <source>
        <dbReference type="Pfam" id="PF08242"/>
    </source>
</evidence>
<feature type="domain" description="Methyltransferase type 12" evidence="2">
    <location>
        <begin position="62"/>
        <end position="168"/>
    </location>
</feature>
<dbReference type="InterPro" id="IPR029063">
    <property type="entry name" value="SAM-dependent_MTases_sf"/>
</dbReference>
<feature type="transmembrane region" description="Helical" evidence="1">
    <location>
        <begin position="12"/>
        <end position="35"/>
    </location>
</feature>
<organism evidence="3">
    <name type="scientific">Rosellinia necatrix</name>
    <name type="common">White root-rot fungus</name>
    <dbReference type="NCBI Taxonomy" id="77044"/>
    <lineage>
        <taxon>Eukaryota</taxon>
        <taxon>Fungi</taxon>
        <taxon>Dikarya</taxon>
        <taxon>Ascomycota</taxon>
        <taxon>Pezizomycotina</taxon>
        <taxon>Sordariomycetes</taxon>
        <taxon>Xylariomycetidae</taxon>
        <taxon>Xylariales</taxon>
        <taxon>Xylariaceae</taxon>
        <taxon>Rosellinia</taxon>
    </lineage>
</organism>
<sequence>MSVASQTAAQGPGLYATIYTPTFLSLVYDVIVLRFNLRYMWRCRTDTVLEPFFAENLSRHHLDIGVATGYFLDVSLSRPFRAQAKHSVTLVDLNPHPLNAARARILSRAPNTTVETVVADVTEPPPEMLRNSRFDSISMFNLFHCVPGRDKLRAFSLYKGLLAEGGTLTGCTVLGGSHATNWLNYLYVKLYNHLGIFHNWDDRKEDFDRALNENFEDVETTLVGMTLLFRATKPRNPHSMV</sequence>
<reference evidence="3" key="1">
    <citation type="submission" date="2016-03" db="EMBL/GenBank/DDBJ databases">
        <title>Draft genome sequence of Rosellinia necatrix.</title>
        <authorList>
            <person name="Kanematsu S."/>
        </authorList>
    </citation>
    <scope>NUCLEOTIDE SEQUENCE [LARGE SCALE GENOMIC DNA]</scope>
    <source>
        <strain evidence="3">W97</strain>
    </source>
</reference>
<dbReference type="InterPro" id="IPR013217">
    <property type="entry name" value="Methyltransf_12"/>
</dbReference>
<gene>
    <name evidence="3" type="ORF">SAMD00023353_2800300</name>
</gene>
<dbReference type="CDD" id="cd02440">
    <property type="entry name" value="AdoMet_MTases"/>
    <property type="match status" value="1"/>
</dbReference>
<keyword evidence="3" id="KW-0808">Transferase</keyword>
<keyword evidence="1" id="KW-0812">Transmembrane</keyword>
<keyword evidence="4" id="KW-1185">Reference proteome</keyword>
<dbReference type="GO" id="GO:0032259">
    <property type="term" value="P:methylation"/>
    <property type="evidence" value="ECO:0007669"/>
    <property type="project" value="UniProtKB-KW"/>
</dbReference>
<dbReference type="OMA" id="VETWVIG"/>
<name>A0A1W2THT4_ROSNE</name>
<dbReference type="SUPFAM" id="SSF53335">
    <property type="entry name" value="S-adenosyl-L-methionine-dependent methyltransferases"/>
    <property type="match status" value="1"/>
</dbReference>
<accession>A0A1W2THT4</accession>
<dbReference type="Pfam" id="PF08242">
    <property type="entry name" value="Methyltransf_12"/>
    <property type="match status" value="1"/>
</dbReference>
<evidence type="ECO:0000313" key="3">
    <source>
        <dbReference type="EMBL" id="GAP87704.1"/>
    </source>
</evidence>
<dbReference type="Proteomes" id="UP000054516">
    <property type="component" value="Unassembled WGS sequence"/>
</dbReference>
<keyword evidence="1" id="KW-0472">Membrane</keyword>
<dbReference type="Gene3D" id="3.40.50.150">
    <property type="entry name" value="Vaccinia Virus protein VP39"/>
    <property type="match status" value="1"/>
</dbReference>
<dbReference type="OrthoDB" id="10061782at2759"/>
<evidence type="ECO:0000313" key="4">
    <source>
        <dbReference type="Proteomes" id="UP000054516"/>
    </source>
</evidence>